<keyword evidence="5" id="KW-1185">Reference proteome</keyword>
<feature type="transmembrane region" description="Helical" evidence="2">
    <location>
        <begin position="45"/>
        <end position="63"/>
    </location>
</feature>
<evidence type="ECO:0000256" key="2">
    <source>
        <dbReference type="SAM" id="Phobius"/>
    </source>
</evidence>
<proteinExistence type="predicted"/>
<dbReference type="OMA" id="WRSELPM"/>
<feature type="compositionally biased region" description="Basic and acidic residues" evidence="1">
    <location>
        <begin position="351"/>
        <end position="360"/>
    </location>
</feature>
<keyword evidence="2" id="KW-0812">Transmembrane</keyword>
<feature type="domain" description="PX" evidence="3">
    <location>
        <begin position="540"/>
        <end position="660"/>
    </location>
</feature>
<feature type="domain" description="PX" evidence="3">
    <location>
        <begin position="407"/>
        <end position="527"/>
    </location>
</feature>
<dbReference type="Proteomes" id="UP000039865">
    <property type="component" value="Unassembled WGS sequence"/>
</dbReference>
<dbReference type="GO" id="GO:0035091">
    <property type="term" value="F:phosphatidylinositol binding"/>
    <property type="evidence" value="ECO:0007669"/>
    <property type="project" value="InterPro"/>
</dbReference>
<protein>
    <recommendedName>
        <fullName evidence="3">PX domain-containing protein</fullName>
    </recommendedName>
</protein>
<dbReference type="EMBL" id="CCKQ01005711">
    <property type="protein sequence ID" value="CDW76968.1"/>
    <property type="molecule type" value="Genomic_DNA"/>
</dbReference>
<evidence type="ECO:0000256" key="1">
    <source>
        <dbReference type="SAM" id="MobiDB-lite"/>
    </source>
</evidence>
<dbReference type="SMART" id="SM00312">
    <property type="entry name" value="PX"/>
    <property type="match status" value="3"/>
</dbReference>
<reference evidence="4 5" key="1">
    <citation type="submission" date="2014-06" db="EMBL/GenBank/DDBJ databases">
        <authorList>
            <person name="Swart Estienne"/>
        </authorList>
    </citation>
    <scope>NUCLEOTIDE SEQUENCE [LARGE SCALE GENOMIC DNA]</scope>
    <source>
        <strain evidence="4 5">130c</strain>
    </source>
</reference>
<dbReference type="InterPro" id="IPR001683">
    <property type="entry name" value="PX_dom"/>
</dbReference>
<feature type="transmembrane region" description="Helical" evidence="2">
    <location>
        <begin position="83"/>
        <end position="101"/>
    </location>
</feature>
<feature type="compositionally biased region" description="Basic and acidic residues" evidence="1">
    <location>
        <begin position="329"/>
        <end position="340"/>
    </location>
</feature>
<dbReference type="Pfam" id="PF00787">
    <property type="entry name" value="PX"/>
    <property type="match status" value="2"/>
</dbReference>
<organism evidence="4 5">
    <name type="scientific">Stylonychia lemnae</name>
    <name type="common">Ciliate</name>
    <dbReference type="NCBI Taxonomy" id="5949"/>
    <lineage>
        <taxon>Eukaryota</taxon>
        <taxon>Sar</taxon>
        <taxon>Alveolata</taxon>
        <taxon>Ciliophora</taxon>
        <taxon>Intramacronucleata</taxon>
        <taxon>Spirotrichea</taxon>
        <taxon>Stichotrichia</taxon>
        <taxon>Sporadotrichida</taxon>
        <taxon>Oxytrichidae</taxon>
        <taxon>Stylonychinae</taxon>
        <taxon>Stylonychia</taxon>
    </lineage>
</organism>
<keyword evidence="2" id="KW-0472">Membrane</keyword>
<evidence type="ECO:0000313" key="5">
    <source>
        <dbReference type="Proteomes" id="UP000039865"/>
    </source>
</evidence>
<dbReference type="Gene3D" id="3.30.1520.10">
    <property type="entry name" value="Phox-like domain"/>
    <property type="match status" value="3"/>
</dbReference>
<dbReference type="InParanoid" id="A0A078A3Y0"/>
<dbReference type="PANTHER" id="PTHR22775">
    <property type="entry name" value="SORTING NEXIN"/>
    <property type="match status" value="1"/>
</dbReference>
<dbReference type="InterPro" id="IPR036871">
    <property type="entry name" value="PX_dom_sf"/>
</dbReference>
<feature type="region of interest" description="Disordered" evidence="1">
    <location>
        <begin position="329"/>
        <end position="369"/>
    </location>
</feature>
<dbReference type="PANTHER" id="PTHR22775:SF3">
    <property type="entry name" value="SORTING NEXIN-13"/>
    <property type="match status" value="1"/>
</dbReference>
<name>A0A078A3Y0_STYLE</name>
<dbReference type="PROSITE" id="PS50195">
    <property type="entry name" value="PX"/>
    <property type="match status" value="2"/>
</dbReference>
<dbReference type="SUPFAM" id="SSF64268">
    <property type="entry name" value="PX domain"/>
    <property type="match status" value="3"/>
</dbReference>
<sequence>MIAEQLLKSIICFLFIIMALCRLFKIRPIGFSKTTVFSKLFLAKVYIQYTQAGITLFIMIMLLLDPIYKDSDYYDIVKENRYYSFLLLINAIAWIFAAKLMRYEYRKRLSEYLPHWIFWSLFFIVDTTFLFLNFQIYGNLLKVVDIVFWVMNLTLIVMMFMTKRRTKSNPRPEESSFHKKSRTMNNENNFIQIKMNRKLIVEQQKVMYAFSVIINDEEKQEIKLQKSYAEFVELESYVVDIINHYNRRNSTKFPLLSKSNWNGNKILQKSKSSGQYDQQIMNSDKLFLKRIEDLERFLKNLVQRQEFWTPRVFEFLELPQKIQIQLQKENNKSKYKESNNKRKPSYATKQSKVENGKDTSQDSQASHESLQGDVDKYTLIDDYIQPKASSVALNGISEDQEGYSLNQPFKIKVLDWVRASQMGEEYIEYRMSISFLEGQEKSWIINKRYSDFKELDQLLQKALQPKISAGSSIEMPQIPPRITNQDKISLDNRKVQLQQYIKRVFDLKDLPQVVLEFIDFYQNTQMNLRSSVLNTIDRITSASVLIDFNEVLIIDEKAKTFYILKVIINEGRNQQVYQIKKRYKDFQNFNHFIYQTFVNDPDLLKLIPHFPSKKTENGLILSDNDLQKLLEKYINLILDQPEFNNLICIKTFLSQSNLSSQQSDSQLNESNMSPLPSPMQNMGLINRSIVGSEQGEFPLQTHHTFKVRLLIYQFILGYIKDGNIRTL</sequence>
<feature type="transmembrane region" description="Helical" evidence="2">
    <location>
        <begin position="140"/>
        <end position="161"/>
    </location>
</feature>
<dbReference type="AlphaFoldDB" id="A0A078A3Y0"/>
<dbReference type="CDD" id="cd06093">
    <property type="entry name" value="PX_domain"/>
    <property type="match status" value="2"/>
</dbReference>
<keyword evidence="2" id="KW-1133">Transmembrane helix</keyword>
<dbReference type="OrthoDB" id="93876at2759"/>
<feature type="transmembrane region" description="Helical" evidence="2">
    <location>
        <begin position="6"/>
        <end position="24"/>
    </location>
</feature>
<feature type="transmembrane region" description="Helical" evidence="2">
    <location>
        <begin position="113"/>
        <end position="134"/>
    </location>
</feature>
<evidence type="ECO:0000313" key="4">
    <source>
        <dbReference type="EMBL" id="CDW76968.1"/>
    </source>
</evidence>
<gene>
    <name evidence="4" type="primary">Contig16320.g17382</name>
    <name evidence="4" type="ORF">STYLEM_5933</name>
</gene>
<accession>A0A078A3Y0</accession>
<evidence type="ECO:0000259" key="3">
    <source>
        <dbReference type="PROSITE" id="PS50195"/>
    </source>
</evidence>